<evidence type="ECO:0000313" key="1">
    <source>
        <dbReference type="EMBL" id="KIA78638.1"/>
    </source>
</evidence>
<dbReference type="RefSeq" id="WP_226987471.1">
    <property type="nucleotide sequence ID" value="NZ_BAWW01000057.1"/>
</dbReference>
<proteinExistence type="predicted"/>
<accession>A0A0C1EF45</accession>
<name>A0A0C1EF45_9BACT</name>
<dbReference type="EMBL" id="JSAM01000011">
    <property type="protein sequence ID" value="KIA78638.1"/>
    <property type="molecule type" value="Genomic_DNA"/>
</dbReference>
<protein>
    <submittedName>
        <fullName evidence="1">Uncharacterized protein</fullName>
    </submittedName>
</protein>
<dbReference type="Proteomes" id="UP000031307">
    <property type="component" value="Unassembled WGS sequence"/>
</dbReference>
<dbReference type="InterPro" id="IPR012340">
    <property type="entry name" value="NA-bd_OB-fold"/>
</dbReference>
<comment type="caution">
    <text evidence="1">The sequence shown here is derived from an EMBL/GenBank/DDBJ whole genome shotgun (WGS) entry which is preliminary data.</text>
</comment>
<sequence length="122" mass="13977">MSDCLVTGVQKTTGTSDEKRKTTVLFRPSSPVELGEKVGIFPQQRFLNQNKRDLTWDDFLKVDLKIGKIEKIEKEELHKDYKTVFIRLNFGSTQKLGMGLFKQNFWVGSLIGKQALSLLNLQ</sequence>
<organism evidence="1 2">
    <name type="scientific">Parachlamydia acanthamoebae</name>
    <dbReference type="NCBI Taxonomy" id="83552"/>
    <lineage>
        <taxon>Bacteria</taxon>
        <taxon>Pseudomonadati</taxon>
        <taxon>Chlamydiota</taxon>
        <taxon>Chlamydiia</taxon>
        <taxon>Parachlamydiales</taxon>
        <taxon>Parachlamydiaceae</taxon>
        <taxon>Parachlamydia</taxon>
    </lineage>
</organism>
<dbReference type="Gene3D" id="2.40.50.140">
    <property type="entry name" value="Nucleic acid-binding proteins"/>
    <property type="match status" value="1"/>
</dbReference>
<dbReference type="AlphaFoldDB" id="A0A0C1EF45"/>
<gene>
    <name evidence="1" type="ORF">DB43_DQ00200</name>
</gene>
<dbReference type="PATRIC" id="fig|83552.4.peg.163"/>
<evidence type="ECO:0000313" key="2">
    <source>
        <dbReference type="Proteomes" id="UP000031307"/>
    </source>
</evidence>
<reference evidence="1 2" key="1">
    <citation type="journal article" date="2014" name="Mol. Biol. Evol.">
        <title>Massive expansion of Ubiquitination-related gene families within the Chlamydiae.</title>
        <authorList>
            <person name="Domman D."/>
            <person name="Collingro A."/>
            <person name="Lagkouvardos I."/>
            <person name="Gehre L."/>
            <person name="Weinmaier T."/>
            <person name="Rattei T."/>
            <person name="Subtil A."/>
            <person name="Horn M."/>
        </authorList>
    </citation>
    <scope>NUCLEOTIDE SEQUENCE [LARGE SCALE GENOMIC DNA]</scope>
    <source>
        <strain evidence="1 2">OEW1</strain>
    </source>
</reference>